<protein>
    <submittedName>
        <fullName evidence="1">DUF2851 family protein</fullName>
    </submittedName>
</protein>
<proteinExistence type="predicted"/>
<sequence length="443" mass="50418">MAPRTPEALLHDLWQHVLFQTKALRTCDGQPIRIVHPGIPNAEEGPDFLNAQLYLGETRWYGSVEVHVRSRDWNTHRHHQDARYNSVILHVVLEADAYTGRLQRADGTPLPELILTPYLAQPLRALIYAFYRRPAPMLPCAAHWANVPEALRTQWLQVLGIERLTARAHAIRDRLREVSPEQVLYERLLTTLGYTPNAEPMRLLAQRLPLAWLCTLPAQQDVEAALLGMAGLLPATLPQEAEARRYVGELWERFCALQARLPAEPLPAALWQRARLRPSNQPTLRLAQAAAWLGPEGWLRHEPLLYLRQALHSPHPLKTLRHLLHATPSPFWQRHVHFEASTPPTRHALGRDRIDGLLQNAVLPVLCALMGASEPLLGLLQQMPPENDRVVRRFAALNYQPPNAFFSQALHQLYQDWCARIRCLQCAIGRYAIGAEREDLPTP</sequence>
<dbReference type="InterPro" id="IPR021272">
    <property type="entry name" value="DUF2851"/>
</dbReference>
<name>A0A7V2AYI5_RHOMR</name>
<accession>A0A7V2AYI5</accession>
<gene>
    <name evidence="1" type="ORF">ENO59_00540</name>
</gene>
<organism evidence="1">
    <name type="scientific">Rhodothermus marinus</name>
    <name type="common">Rhodothermus obamensis</name>
    <dbReference type="NCBI Taxonomy" id="29549"/>
    <lineage>
        <taxon>Bacteria</taxon>
        <taxon>Pseudomonadati</taxon>
        <taxon>Rhodothermota</taxon>
        <taxon>Rhodothermia</taxon>
        <taxon>Rhodothermales</taxon>
        <taxon>Rhodothermaceae</taxon>
        <taxon>Rhodothermus</taxon>
    </lineage>
</organism>
<reference evidence="1" key="1">
    <citation type="journal article" date="2020" name="mSystems">
        <title>Genome- and Community-Level Interaction Insights into Carbon Utilization and Element Cycling Functions of Hydrothermarchaeota in Hydrothermal Sediment.</title>
        <authorList>
            <person name="Zhou Z."/>
            <person name="Liu Y."/>
            <person name="Xu W."/>
            <person name="Pan J."/>
            <person name="Luo Z.H."/>
            <person name="Li M."/>
        </authorList>
    </citation>
    <scope>NUCLEOTIDE SEQUENCE [LARGE SCALE GENOMIC DNA]</scope>
    <source>
        <strain evidence="1">SpSt-143</strain>
    </source>
</reference>
<dbReference type="Pfam" id="PF11013">
    <property type="entry name" value="DUF2851"/>
    <property type="match status" value="1"/>
</dbReference>
<dbReference type="EMBL" id="DSGB01000001">
    <property type="protein sequence ID" value="HER94999.1"/>
    <property type="molecule type" value="Genomic_DNA"/>
</dbReference>
<evidence type="ECO:0000313" key="1">
    <source>
        <dbReference type="EMBL" id="HER94999.1"/>
    </source>
</evidence>
<comment type="caution">
    <text evidence="1">The sequence shown here is derived from an EMBL/GenBank/DDBJ whole genome shotgun (WGS) entry which is preliminary data.</text>
</comment>
<dbReference type="AlphaFoldDB" id="A0A7V2AYI5"/>